<organism evidence="2 3">
    <name type="scientific">Methylobacterium variabile</name>
    <dbReference type="NCBI Taxonomy" id="298794"/>
    <lineage>
        <taxon>Bacteria</taxon>
        <taxon>Pseudomonadati</taxon>
        <taxon>Pseudomonadota</taxon>
        <taxon>Alphaproteobacteria</taxon>
        <taxon>Hyphomicrobiales</taxon>
        <taxon>Methylobacteriaceae</taxon>
        <taxon>Methylobacterium</taxon>
    </lineage>
</organism>
<dbReference type="PANTHER" id="PTHR37936:SF3">
    <property type="entry name" value="TRANSPOSASE INSC FOR INSERTION ELEMENT IS2A-RELATED"/>
    <property type="match status" value="1"/>
</dbReference>
<accession>A0A0J6S3V8</accession>
<dbReference type="Pfam" id="PF01527">
    <property type="entry name" value="HTH_Tnp_1"/>
    <property type="match status" value="1"/>
</dbReference>
<evidence type="ECO:0000256" key="1">
    <source>
        <dbReference type="ARBA" id="ARBA00009964"/>
    </source>
</evidence>
<evidence type="ECO:0000313" key="3">
    <source>
        <dbReference type="Proteomes" id="UP000035955"/>
    </source>
</evidence>
<comment type="caution">
    <text evidence="2">The sequence shown here is derived from an EMBL/GenBank/DDBJ whole genome shotgun (WGS) entry which is preliminary data.</text>
</comment>
<keyword evidence="3" id="KW-1185">Reference proteome</keyword>
<dbReference type="Gene3D" id="1.10.10.10">
    <property type="entry name" value="Winged helix-like DNA-binding domain superfamily/Winged helix DNA-binding domain"/>
    <property type="match status" value="1"/>
</dbReference>
<proteinExistence type="inferred from homology"/>
<evidence type="ECO:0008006" key="4">
    <source>
        <dbReference type="Google" id="ProtNLM"/>
    </source>
</evidence>
<dbReference type="SUPFAM" id="SSF48295">
    <property type="entry name" value="TrpR-like"/>
    <property type="match status" value="1"/>
</dbReference>
<sequence length="124" mass="12864">MTNSPHVVVAGTRRVWSPEQKRAILAEADDPATTASEVARRHGLHSSLLFRWRRALLAERQASTAAAPATFIPLALPPPATAAAGVPAGPGLIEIELADGHRVRAAAGADLTLLQGAIAALLGR</sequence>
<dbReference type="PANTHER" id="PTHR37936">
    <property type="entry name" value="TRANSPOSASE INSC FOR INSERTION ELEMENT IS2A-RELATED"/>
    <property type="match status" value="1"/>
</dbReference>
<dbReference type="RefSeq" id="WP_048448303.1">
    <property type="nucleotide sequence ID" value="NZ_LABY01000314.1"/>
</dbReference>
<dbReference type="InterPro" id="IPR010921">
    <property type="entry name" value="Trp_repressor/repl_initiator"/>
</dbReference>
<dbReference type="GO" id="GO:0006313">
    <property type="term" value="P:DNA transposition"/>
    <property type="evidence" value="ECO:0007669"/>
    <property type="project" value="InterPro"/>
</dbReference>
<dbReference type="InterPro" id="IPR002514">
    <property type="entry name" value="Transposase_8"/>
</dbReference>
<dbReference type="InterPro" id="IPR036388">
    <property type="entry name" value="WH-like_DNA-bd_sf"/>
</dbReference>
<name>A0A0J6S3V8_9HYPH</name>
<gene>
    <name evidence="2" type="ORF">VQ02_32045</name>
</gene>
<protein>
    <recommendedName>
        <fullName evidence="4">Transposase</fullName>
    </recommendedName>
</protein>
<dbReference type="OrthoDB" id="7476756at2"/>
<dbReference type="GO" id="GO:0043565">
    <property type="term" value="F:sequence-specific DNA binding"/>
    <property type="evidence" value="ECO:0007669"/>
    <property type="project" value="InterPro"/>
</dbReference>
<dbReference type="EMBL" id="LABY01000314">
    <property type="protein sequence ID" value="KMO28168.1"/>
    <property type="molecule type" value="Genomic_DNA"/>
</dbReference>
<dbReference type="PATRIC" id="fig|298794.3.peg.4873"/>
<evidence type="ECO:0000313" key="2">
    <source>
        <dbReference type="EMBL" id="KMO28168.1"/>
    </source>
</evidence>
<dbReference type="GO" id="GO:0004803">
    <property type="term" value="F:transposase activity"/>
    <property type="evidence" value="ECO:0007669"/>
    <property type="project" value="InterPro"/>
</dbReference>
<reference evidence="2 3" key="1">
    <citation type="submission" date="2015-03" db="EMBL/GenBank/DDBJ databases">
        <title>Genome sequencing of Methylobacterium variabile DSM 16961.</title>
        <authorList>
            <person name="Chaudhry V."/>
            <person name="Patil P.B."/>
        </authorList>
    </citation>
    <scope>NUCLEOTIDE SEQUENCE [LARGE SCALE GENOMIC DNA]</scope>
    <source>
        <strain evidence="2 3">DSM 16961</strain>
    </source>
</reference>
<dbReference type="AlphaFoldDB" id="A0A0J6S3V8"/>
<dbReference type="NCBIfam" id="NF047595">
    <property type="entry name" value="IS66_ISRel24_TnpA"/>
    <property type="match status" value="1"/>
</dbReference>
<dbReference type="Proteomes" id="UP000035955">
    <property type="component" value="Unassembled WGS sequence"/>
</dbReference>
<comment type="similarity">
    <text evidence="1">Belongs to the transposase 8 family.</text>
</comment>